<name>A0A8C7I7X7_ONCKI</name>
<feature type="disulfide bond" evidence="10">
    <location>
        <begin position="172"/>
        <end position="198"/>
    </location>
</feature>
<protein>
    <submittedName>
        <fullName evidence="15">Coagulation factor VIII, procoagulant component</fullName>
    </submittedName>
</protein>
<dbReference type="PROSITE" id="PS01285">
    <property type="entry name" value="FA58C_1"/>
    <property type="match status" value="2"/>
</dbReference>
<keyword evidence="6" id="KW-0677">Repeat</keyword>
<dbReference type="SMART" id="SM00231">
    <property type="entry name" value="FA58C"/>
    <property type="match status" value="2"/>
</dbReference>
<dbReference type="SUPFAM" id="SSF49785">
    <property type="entry name" value="Galactose-binding domain-like"/>
    <property type="match status" value="2"/>
</dbReference>
<evidence type="ECO:0000256" key="6">
    <source>
        <dbReference type="ARBA" id="ARBA00022737"/>
    </source>
</evidence>
<dbReference type="SUPFAM" id="SSF49503">
    <property type="entry name" value="Cupredoxins"/>
    <property type="match status" value="6"/>
</dbReference>
<dbReference type="InterPro" id="IPR033138">
    <property type="entry name" value="Cu_oxidase_CS"/>
</dbReference>
<dbReference type="CDD" id="cd00057">
    <property type="entry name" value="FA58C"/>
    <property type="match status" value="2"/>
</dbReference>
<accession>A0A8C7I7X7</accession>
<feature type="disulfide bond" evidence="10">
    <location>
        <begin position="1177"/>
        <end position="1181"/>
    </location>
</feature>
<evidence type="ECO:0000256" key="10">
    <source>
        <dbReference type="PIRSR" id="PIRSR000354-1"/>
    </source>
</evidence>
<dbReference type="FunFam" id="2.60.40.420:FF:000028">
    <property type="entry name" value="Ceruloplasmin"/>
    <property type="match status" value="1"/>
</dbReference>
<dbReference type="Gene3D" id="2.60.40.420">
    <property type="entry name" value="Cupredoxins - blue copper proteins"/>
    <property type="match status" value="4"/>
</dbReference>
<dbReference type="GO" id="GO:0005886">
    <property type="term" value="C:plasma membrane"/>
    <property type="evidence" value="ECO:0007669"/>
    <property type="project" value="TreeGrafter"/>
</dbReference>
<dbReference type="Gene3D" id="2.60.120.260">
    <property type="entry name" value="Galactose-binding domain-like"/>
    <property type="match status" value="2"/>
</dbReference>
<dbReference type="GO" id="GO:0005576">
    <property type="term" value="C:extracellular region"/>
    <property type="evidence" value="ECO:0007669"/>
    <property type="project" value="UniProtKB-SubCell"/>
</dbReference>
<feature type="domain" description="F5/8 type C" evidence="14">
    <location>
        <begin position="1460"/>
        <end position="1614"/>
    </location>
</feature>
<organism evidence="15 16">
    <name type="scientific">Oncorhynchus kisutch</name>
    <name type="common">Coho salmon</name>
    <name type="synonym">Salmo kisutch</name>
    <dbReference type="NCBI Taxonomy" id="8019"/>
    <lineage>
        <taxon>Eukaryota</taxon>
        <taxon>Metazoa</taxon>
        <taxon>Chordata</taxon>
        <taxon>Craniata</taxon>
        <taxon>Vertebrata</taxon>
        <taxon>Euteleostomi</taxon>
        <taxon>Actinopterygii</taxon>
        <taxon>Neopterygii</taxon>
        <taxon>Teleostei</taxon>
        <taxon>Protacanthopterygii</taxon>
        <taxon>Salmoniformes</taxon>
        <taxon>Salmonidae</taxon>
        <taxon>Salmoninae</taxon>
        <taxon>Oncorhynchus</taxon>
    </lineage>
</organism>
<evidence type="ECO:0000256" key="11">
    <source>
        <dbReference type="SAM" id="Coils"/>
    </source>
</evidence>
<dbReference type="GeneTree" id="ENSGT00940000157994"/>
<dbReference type="PANTHER" id="PTHR46806:SF7">
    <property type="entry name" value="COAGULATION FACTOR VIII"/>
    <property type="match status" value="1"/>
</dbReference>
<dbReference type="Ensembl" id="ENSOKIT00005074043.1">
    <property type="protein sequence ID" value="ENSOKIP00005069606.1"/>
    <property type="gene ID" value="ENSOKIG00005029816.1"/>
</dbReference>
<keyword evidence="9" id="KW-0325">Glycoprotein</keyword>
<dbReference type="GO" id="GO:0038023">
    <property type="term" value="F:signaling receptor activity"/>
    <property type="evidence" value="ECO:0007669"/>
    <property type="project" value="TreeGrafter"/>
</dbReference>
<feature type="disulfide bond" evidence="10">
    <location>
        <begin position="1300"/>
        <end position="1455"/>
    </location>
</feature>
<evidence type="ECO:0000256" key="4">
    <source>
        <dbReference type="ARBA" id="ARBA00022723"/>
    </source>
</evidence>
<evidence type="ECO:0000256" key="3">
    <source>
        <dbReference type="ARBA" id="ARBA00022525"/>
    </source>
</evidence>
<comment type="subcellular location">
    <subcellularLocation>
        <location evidence="1">Secreted</location>
    </subcellularLocation>
</comment>
<evidence type="ECO:0000256" key="7">
    <source>
        <dbReference type="ARBA" id="ARBA00022837"/>
    </source>
</evidence>
<dbReference type="FunFam" id="2.60.120.260:FF:000002">
    <property type="entry name" value="Coagulation factor VIII"/>
    <property type="match status" value="2"/>
</dbReference>
<feature type="compositionally biased region" description="Basic and acidic residues" evidence="12">
    <location>
        <begin position="869"/>
        <end position="878"/>
    </location>
</feature>
<keyword evidence="3" id="KW-0964">Secreted</keyword>
<dbReference type="InterPro" id="IPR011707">
    <property type="entry name" value="Cu-oxidase-like_N"/>
</dbReference>
<dbReference type="PANTHER" id="PTHR46806">
    <property type="entry name" value="F5/8 TYPE C DOMAIN-CONTAINING PROTEIN"/>
    <property type="match status" value="1"/>
</dbReference>
<evidence type="ECO:0000256" key="12">
    <source>
        <dbReference type="SAM" id="MobiDB-lite"/>
    </source>
</evidence>
<evidence type="ECO:0000313" key="16">
    <source>
        <dbReference type="Proteomes" id="UP000694557"/>
    </source>
</evidence>
<comment type="similarity">
    <text evidence="2">Belongs to the multicopper oxidase family.</text>
</comment>
<feature type="coiled-coil region" evidence="11">
    <location>
        <begin position="892"/>
        <end position="941"/>
    </location>
</feature>
<reference evidence="15" key="2">
    <citation type="submission" date="2025-09" db="UniProtKB">
        <authorList>
            <consortium name="Ensembl"/>
        </authorList>
    </citation>
    <scope>IDENTIFICATION</scope>
</reference>
<keyword evidence="7" id="KW-0106">Calcium</keyword>
<dbReference type="PROSITE" id="PS50022">
    <property type="entry name" value="FA58C_3"/>
    <property type="match status" value="2"/>
</dbReference>
<keyword evidence="8 10" id="KW-1015">Disulfide bond</keyword>
<evidence type="ECO:0000259" key="14">
    <source>
        <dbReference type="PROSITE" id="PS50022"/>
    </source>
</evidence>
<dbReference type="PROSITE" id="PS01286">
    <property type="entry name" value="FA58C_2"/>
    <property type="match status" value="1"/>
</dbReference>
<dbReference type="InterPro" id="IPR011706">
    <property type="entry name" value="Cu-oxidase_C"/>
</dbReference>
<feature type="disulfide bond" evidence="10">
    <location>
        <begin position="644"/>
        <end position="725"/>
    </location>
</feature>
<sequence>MRTLLISLLWVLGGVEETVAVPALGRHATREFYIAAVEIGWDYLYWGSADSSEQRRRTKDPPQKYIKAVYREYTDSTYSVPKPTSTWAGIQGPVIHAQASDRVVVHFKNLASQPYSISPVGVSYWKQSEGAGYDDATSSQEKEDDAVAPGGYYKYVWDINPNDGPTVGDPECLTYSYSSQVDTVQDFNSGLIGALLICKSTAFTDNGVRKSREFILLFAVFDESKSWYGEVGSFRERFKKASARKQYHTINGYVNSTLPGLTMCQGRDHVFWHLIGMETSPEIHSIQFQDHTLQVMAHRKITVEMTPMTFTTAELKPSTQGKFLISCQIQANSHVGMSAVFEVEDCPEPVTVPGPDVRRVQQSENEEDYEYGDDMFELFVFKPVKSRAVGRSRGGKNKVWVHYIAAEEISWDYAPHLSQGDSQLLSEYFPRGPHQLGHEYKKVVYVEYTDQTFTKRKSPVKRLLGPLLRGQVDEHFQVLFKNLASRPFNMYPNGLTRISPLRKTENEGEKDLRSLAVPPNGTYGYVWKLTAEDGPLEGDPQCLTRLYQSTINPERDLATGLIGPLLICKKDSMDTRGRLVGPDKVKQLMFAVFDENKSWYINDNIQKYSKDPSMVNPTDPDFYNSNVIYNVNGIMFNEQRVQVCKDDVTFWHLSNVGTQSDFLSVYFTGNPFMKDNVYESVLTLFPMSGETVTMESQLIGEWEISAFDSRLKSRGMSARYSVLSCNIELLVDNEDVEYGLEDVLPDYVDHFFKPRSLHPQPQNRTVPVRVCRKQPVAIGESGDHGSDNNVTFKAGDQRSICEVRYVTVSSADEEANLLSQGGIPTDVLEQLEKDGEWKASENQEGGDLGGEQGGNGRQRRQAGLEGGENGERNKLVENSEEEVLKEWKGQVYGEALEQEQREEQKVEVLDQQEEQEVQQQREEQKVEVNAVSLEYDDYSEEDTGTAYIGTEDNLDLRATDGQYRSYYIAAQEITWDYGIRKPHQLIKTRERRMGMRKFLAEYKKVVFRAYSDRDFQIPVTRGELQEHLGLMGPIIKAEVNDLLTVTFKNMASRPYSLHLHGVYDKSQGDGQSSGAGVAGVPGEAVQPGEVRVYTWRITRKQGPTAAEFDCKAGAYYSTQNKEKDLHSGLIGPLVICKPGTLHPQLNLQPNLQEYALLFHTFDETKSWYLDENIRRYCTPPCQAQKDDPWFQLSNNEFLSINGYVAETLPGLTVAQHQQVRWHLLNVGGDGEYHTAHFHGLPFSIHKEQEHRMGVYNLYPGVFGTVEMRPATVGTWMVECTVGEHQLAGMRAKLLVYNPRCIQPLGLRSGRIDDSQITASDHIGNWEARLARLELSGSVNAWMGADQKSWIQVDLQRPTLIHGIQTQGARASLGLKDYFIMYFTLSYSLDQETWTNYRGNSTTPTYVSTLHIFNGNLDGSKVKENYLSPPILGRYIRLQPVTIQRNPALRMELLGCDVNSCSFPLGLQRRLVPDSSFRASSFLQTWRLSWGPALARLRQDGSANAWRPKANNPQEWLQVDFLVMKRITGVVTQGAWSILSQMMVTEFSVTISDNGHSWSNVVDEGTQREKMFLGNSEPDEEMLNLFDPPLFARFIRIHPRGWLNDIALRLEFMGCDTQQRH</sequence>
<feature type="disulfide bond" evidence="10">
    <location>
        <begin position="1110"/>
        <end position="1136"/>
    </location>
</feature>
<keyword evidence="16" id="KW-1185">Reference proteome</keyword>
<dbReference type="Proteomes" id="UP000694557">
    <property type="component" value="Unassembled WGS sequence"/>
</dbReference>
<dbReference type="InterPro" id="IPR024715">
    <property type="entry name" value="Factor_5/8-like"/>
</dbReference>
<evidence type="ECO:0000256" key="9">
    <source>
        <dbReference type="ARBA" id="ARBA00023180"/>
    </source>
</evidence>
<dbReference type="Pfam" id="PF00754">
    <property type="entry name" value="F5_F8_type_C"/>
    <property type="match status" value="2"/>
</dbReference>
<dbReference type="Pfam" id="PF07731">
    <property type="entry name" value="Cu-oxidase_2"/>
    <property type="match status" value="1"/>
</dbReference>
<evidence type="ECO:0000256" key="8">
    <source>
        <dbReference type="ARBA" id="ARBA00023157"/>
    </source>
</evidence>
<evidence type="ECO:0000256" key="2">
    <source>
        <dbReference type="ARBA" id="ARBA00010609"/>
    </source>
</evidence>
<gene>
    <name evidence="15" type="primary">LOC109878948</name>
</gene>
<evidence type="ECO:0000313" key="15">
    <source>
        <dbReference type="Ensembl" id="ENSOKIP00005069606.1"/>
    </source>
</evidence>
<evidence type="ECO:0000256" key="13">
    <source>
        <dbReference type="SAM" id="SignalP"/>
    </source>
</evidence>
<dbReference type="InterPro" id="IPR008972">
    <property type="entry name" value="Cupredoxin"/>
</dbReference>
<evidence type="ECO:0000256" key="5">
    <source>
        <dbReference type="ARBA" id="ARBA00022729"/>
    </source>
</evidence>
<keyword evidence="5 13" id="KW-0732">Signal</keyword>
<keyword evidence="11" id="KW-0175">Coiled coil</keyword>
<feature type="chain" id="PRO_5034848733" evidence="13">
    <location>
        <begin position="21"/>
        <end position="1620"/>
    </location>
</feature>
<evidence type="ECO:0000256" key="1">
    <source>
        <dbReference type="ARBA" id="ARBA00004613"/>
    </source>
</evidence>
<dbReference type="GO" id="GO:0016491">
    <property type="term" value="F:oxidoreductase activity"/>
    <property type="evidence" value="ECO:0007669"/>
    <property type="project" value="InterPro"/>
</dbReference>
<keyword evidence="4" id="KW-0479">Metal-binding</keyword>
<dbReference type="InterPro" id="IPR008979">
    <property type="entry name" value="Galactose-bd-like_sf"/>
</dbReference>
<dbReference type="Pfam" id="PF07732">
    <property type="entry name" value="Cu-oxidase_3"/>
    <property type="match status" value="1"/>
</dbReference>
<dbReference type="InterPro" id="IPR050633">
    <property type="entry name" value="Neuropilin_MCO_CoagFactor"/>
</dbReference>
<feature type="disulfide bond" evidence="10">
    <location>
        <begin position="542"/>
        <end position="568"/>
    </location>
</feature>
<feature type="disulfide bond" evidence="10">
    <location>
        <begin position="264"/>
        <end position="346"/>
    </location>
</feature>
<dbReference type="InterPro" id="IPR000421">
    <property type="entry name" value="FA58C"/>
</dbReference>
<proteinExistence type="inferred from homology"/>
<feature type="compositionally biased region" description="Gly residues" evidence="12">
    <location>
        <begin position="846"/>
        <end position="856"/>
    </location>
</feature>
<feature type="signal peptide" evidence="13">
    <location>
        <begin position="1"/>
        <end position="20"/>
    </location>
</feature>
<feature type="domain" description="F5/8 type C" evidence="14">
    <location>
        <begin position="1300"/>
        <end position="1455"/>
    </location>
</feature>
<dbReference type="PIRSF" id="PIRSF000354">
    <property type="entry name" value="Factors_V_VIII"/>
    <property type="match status" value="1"/>
</dbReference>
<dbReference type="PROSITE" id="PS00079">
    <property type="entry name" value="MULTICOPPER_OXIDASE1"/>
    <property type="match status" value="1"/>
</dbReference>
<reference evidence="15" key="1">
    <citation type="submission" date="2025-08" db="UniProtKB">
        <authorList>
            <consortium name="Ensembl"/>
        </authorList>
    </citation>
    <scope>IDENTIFICATION</scope>
</reference>
<feature type="region of interest" description="Disordered" evidence="12">
    <location>
        <begin position="837"/>
        <end position="878"/>
    </location>
</feature>
<dbReference type="GO" id="GO:0005507">
    <property type="term" value="F:copper ion binding"/>
    <property type="evidence" value="ECO:0007669"/>
    <property type="project" value="InterPro"/>
</dbReference>